<evidence type="ECO:0000313" key="2">
    <source>
        <dbReference type="Proteomes" id="UP000196447"/>
    </source>
</evidence>
<dbReference type="AlphaFoldDB" id="A0A202KSR7"/>
<dbReference type="RefSeq" id="WP_087749756.1">
    <property type="nucleotide sequence ID" value="NZ_NDBK01000067.1"/>
</dbReference>
<accession>A0A202KSR7</accession>
<name>A0A202KSR7_KLEPN</name>
<organism evidence="1 2">
    <name type="scientific">Klebsiella pneumoniae</name>
    <dbReference type="NCBI Taxonomy" id="573"/>
    <lineage>
        <taxon>Bacteria</taxon>
        <taxon>Pseudomonadati</taxon>
        <taxon>Pseudomonadota</taxon>
        <taxon>Gammaproteobacteria</taxon>
        <taxon>Enterobacterales</taxon>
        <taxon>Enterobacteriaceae</taxon>
        <taxon>Klebsiella/Raoultella group</taxon>
        <taxon>Klebsiella</taxon>
        <taxon>Klebsiella pneumoniae complex</taxon>
    </lineage>
</organism>
<reference evidence="1 2" key="1">
    <citation type="submission" date="2017-03" db="EMBL/GenBank/DDBJ databases">
        <authorList>
            <person name="Fouts D."/>
            <person name="Stalin M.J."/>
            <person name="Chen L."/>
            <person name="Wright M."/>
            <person name="Sutton G."/>
            <person name="Nguyen K."/>
            <person name="Vanduin D."/>
            <person name="Rojas L."/>
            <person name="Hujer A."/>
            <person name="Hujer K."/>
            <person name="Bonomo R."/>
            <person name="Kreiswirth B."/>
            <person name="Adams M."/>
        </authorList>
    </citation>
    <scope>NUCLEOTIDE SEQUENCE [LARGE SCALE GENOMIC DNA]</scope>
    <source>
        <strain evidence="1 2">39383</strain>
    </source>
</reference>
<gene>
    <name evidence="1" type="ORF">B5L96_15115</name>
</gene>
<comment type="caution">
    <text evidence="1">The sequence shown here is derived from an EMBL/GenBank/DDBJ whole genome shotgun (WGS) entry which is preliminary data.</text>
</comment>
<protein>
    <submittedName>
        <fullName evidence="1">Uncharacterized protein</fullName>
    </submittedName>
</protein>
<dbReference type="EMBL" id="NDBK01000067">
    <property type="protein sequence ID" value="OVF70714.1"/>
    <property type="molecule type" value="Genomic_DNA"/>
</dbReference>
<dbReference type="Proteomes" id="UP000196447">
    <property type="component" value="Unassembled WGS sequence"/>
</dbReference>
<proteinExistence type="predicted"/>
<evidence type="ECO:0000313" key="1">
    <source>
        <dbReference type="EMBL" id="OVF70714.1"/>
    </source>
</evidence>
<sequence length="174" mass="19973">MKQNLNHLKPGLYAVWYFDCWDVDGDLYYTLATQDANQLWREEGTGLDMLRHQGDTFLKAWALDDASNLLAQSNNNLQLTQQSLKPGLYAIHYFDNGDPGNEPTHILVTLDDNQKWYNHENGRELFMSEGDMVLKAWALDDASNLLAKTVDPSQLVDIIQKNEIQQRFLADLDI</sequence>